<accession>A0A420YI57</accession>
<name>A0A420YI57_9PEZI</name>
<gene>
    <name evidence="2" type="ORF">DL546_007274</name>
</gene>
<organism evidence="2 3">
    <name type="scientific">Coniochaeta pulveracea</name>
    <dbReference type="NCBI Taxonomy" id="177199"/>
    <lineage>
        <taxon>Eukaryota</taxon>
        <taxon>Fungi</taxon>
        <taxon>Dikarya</taxon>
        <taxon>Ascomycota</taxon>
        <taxon>Pezizomycotina</taxon>
        <taxon>Sordariomycetes</taxon>
        <taxon>Sordariomycetidae</taxon>
        <taxon>Coniochaetales</taxon>
        <taxon>Coniochaetaceae</taxon>
        <taxon>Coniochaeta</taxon>
    </lineage>
</organism>
<sequence>MIFYRYLGSKAPPTDYINTYRIDIDPVSDEIEGPPDEVTSMDPRDMSHWFLYGCDNESHERRRTVKAVCTDESEESNCGDIFRGGVATTVVHMPKGCGPVKKLEKRGVTEPAVFDFTFDYDWTPIVKRGDPNKRIRIDYSDDPGYWASIVAAKPGTKRSDHEREMYEEVARDHGGSWESYLDHKWSLDRRNTPEDKLHELHDRWISAVVGDWYNRMKKVDVEYEFARHRVSDKVEWTIFDWAQQCELGGFPTEMYLRMWAEIDIDVEASAQLNLIGDFGDLSTFKESSHVLFRSKGLVEASLNFYAFAKISFNSNEIELFGLERFGATFGIPGLVTIGPNFKVLARLDGEATLHTEAKISIKVGEWDYTQTYPNQEGKVQNKPDQTHAARDGAMKQAPDGSGFDGPQFHADIDVKGRLTLTLTPLAQFGINWQIDVPDVSIDLGINSYATIRASAHAGIDNNGADARLCWGVDCGYKLYAALNAPTIFGQDLSQNWILAQQDYPIVDECVNWELWDGKNDCKNCPDTNTRKRAELKRSEEYLLLDLKRSEEEYLFLENKRAMTEALALSDALVMVS</sequence>
<feature type="region of interest" description="Disordered" evidence="1">
    <location>
        <begin position="372"/>
        <end position="399"/>
    </location>
</feature>
<evidence type="ECO:0000313" key="2">
    <source>
        <dbReference type="EMBL" id="RKU47574.1"/>
    </source>
</evidence>
<comment type="caution">
    <text evidence="2">The sequence shown here is derived from an EMBL/GenBank/DDBJ whole genome shotgun (WGS) entry which is preliminary data.</text>
</comment>
<dbReference type="OrthoDB" id="73875at2759"/>
<protein>
    <submittedName>
        <fullName evidence="2">Uncharacterized protein</fullName>
    </submittedName>
</protein>
<dbReference type="AlphaFoldDB" id="A0A420YI57"/>
<evidence type="ECO:0000313" key="3">
    <source>
        <dbReference type="Proteomes" id="UP000275385"/>
    </source>
</evidence>
<dbReference type="Proteomes" id="UP000275385">
    <property type="component" value="Unassembled WGS sequence"/>
</dbReference>
<keyword evidence="3" id="KW-1185">Reference proteome</keyword>
<reference evidence="2 3" key="1">
    <citation type="submission" date="2018-08" db="EMBL/GenBank/DDBJ databases">
        <title>Draft genome of the lignicolous fungus Coniochaeta pulveracea.</title>
        <authorList>
            <person name="Borstlap C.J."/>
            <person name="De Witt R.N."/>
            <person name="Botha A."/>
            <person name="Volschenk H."/>
        </authorList>
    </citation>
    <scope>NUCLEOTIDE SEQUENCE [LARGE SCALE GENOMIC DNA]</scope>
    <source>
        <strain evidence="2 3">CAB683</strain>
    </source>
</reference>
<dbReference type="EMBL" id="QVQW01000008">
    <property type="protein sequence ID" value="RKU47574.1"/>
    <property type="molecule type" value="Genomic_DNA"/>
</dbReference>
<evidence type="ECO:0000256" key="1">
    <source>
        <dbReference type="SAM" id="MobiDB-lite"/>
    </source>
</evidence>
<dbReference type="STRING" id="177199.A0A420YI57"/>
<proteinExistence type="predicted"/>
<feature type="compositionally biased region" description="Basic and acidic residues" evidence="1">
    <location>
        <begin position="379"/>
        <end position="393"/>
    </location>
</feature>